<keyword evidence="10" id="KW-1185">Reference proteome</keyword>
<sequence>MHHASRAYRWFLGLNYAILTLLALLCLFPIVNILAISFSSSDAVKAGSVTFWPVDFTLSSYKYILENQQFLNSFGTSLLRVVLGVATNLIFTILVAYPLSKEAAKFRSRTFYAWIFVFTMLFSGGLIPGYLVVKEAGLLDSIWALILPGAVPIFNVLLMLNFFRGLPKELEEAAWMDGAGHFRTLWSIYLPISLPSIATITLFAMVGHWNAWFDGMIYMKSPEGYPLATYLQSMLQQVTMIQSEMMTLEDATLLSQVSDRTTQASQIFLSVIPILLVYPFLQRYFVHGLVVGSVKG</sequence>
<protein>
    <submittedName>
        <fullName evidence="9">ABC transporter permease</fullName>
    </submittedName>
</protein>
<feature type="transmembrane region" description="Helical" evidence="7">
    <location>
        <begin position="184"/>
        <end position="206"/>
    </location>
</feature>
<comment type="similarity">
    <text evidence="7">Belongs to the binding-protein-dependent transport system permease family.</text>
</comment>
<name>A0A0M9BMF8_9BACL</name>
<evidence type="ECO:0000259" key="8">
    <source>
        <dbReference type="PROSITE" id="PS50928"/>
    </source>
</evidence>
<dbReference type="RefSeq" id="WP_053782395.1">
    <property type="nucleotide sequence ID" value="NZ_LITU01000068.1"/>
</dbReference>
<dbReference type="InterPro" id="IPR000515">
    <property type="entry name" value="MetI-like"/>
</dbReference>
<keyword evidence="3" id="KW-1003">Cell membrane</keyword>
<dbReference type="PATRIC" id="fig|1705561.3.peg.4081"/>
<organism evidence="9 10">
    <name type="scientific">Paenibacillus xylanivorans</name>
    <dbReference type="NCBI Taxonomy" id="1705561"/>
    <lineage>
        <taxon>Bacteria</taxon>
        <taxon>Bacillati</taxon>
        <taxon>Bacillota</taxon>
        <taxon>Bacilli</taxon>
        <taxon>Bacillales</taxon>
        <taxon>Paenibacillaceae</taxon>
        <taxon>Paenibacillus</taxon>
    </lineage>
</organism>
<reference evidence="9 10" key="1">
    <citation type="submission" date="2015-08" db="EMBL/GenBank/DDBJ databases">
        <title>Draft genome sequence of cellulolytic and xylanolytic Paenibacillus sp. A59, isolated from a decaying forest soil from Patagonia, Argentina.</title>
        <authorList>
            <person name="Ghio S."/>
            <person name="Caceres A.M."/>
            <person name="Talia P."/>
            <person name="Grasso D."/>
            <person name="Campos E."/>
        </authorList>
    </citation>
    <scope>NUCLEOTIDE SEQUENCE [LARGE SCALE GENOMIC DNA]</scope>
    <source>
        <strain evidence="9 10">A59</strain>
    </source>
</reference>
<evidence type="ECO:0000256" key="5">
    <source>
        <dbReference type="ARBA" id="ARBA00022989"/>
    </source>
</evidence>
<dbReference type="GO" id="GO:0055085">
    <property type="term" value="P:transmembrane transport"/>
    <property type="evidence" value="ECO:0007669"/>
    <property type="project" value="InterPro"/>
</dbReference>
<proteinExistence type="inferred from homology"/>
<feature type="domain" description="ABC transmembrane type-1" evidence="8">
    <location>
        <begin position="74"/>
        <end position="258"/>
    </location>
</feature>
<dbReference type="PANTHER" id="PTHR43744">
    <property type="entry name" value="ABC TRANSPORTER PERMEASE PROTEIN MG189-RELATED-RELATED"/>
    <property type="match status" value="1"/>
</dbReference>
<dbReference type="Gene3D" id="1.10.3720.10">
    <property type="entry name" value="MetI-like"/>
    <property type="match status" value="1"/>
</dbReference>
<feature type="transmembrane region" description="Helical" evidence="7">
    <location>
        <begin position="78"/>
        <end position="99"/>
    </location>
</feature>
<evidence type="ECO:0000256" key="1">
    <source>
        <dbReference type="ARBA" id="ARBA00004651"/>
    </source>
</evidence>
<accession>A0A0M9BMF8</accession>
<evidence type="ECO:0000313" key="9">
    <source>
        <dbReference type="EMBL" id="KOY14969.1"/>
    </source>
</evidence>
<evidence type="ECO:0000256" key="6">
    <source>
        <dbReference type="ARBA" id="ARBA00023136"/>
    </source>
</evidence>
<dbReference type="GO" id="GO:0005886">
    <property type="term" value="C:plasma membrane"/>
    <property type="evidence" value="ECO:0007669"/>
    <property type="project" value="UniProtKB-SubCell"/>
</dbReference>
<evidence type="ECO:0000313" key="10">
    <source>
        <dbReference type="Proteomes" id="UP000037688"/>
    </source>
</evidence>
<comment type="caution">
    <text evidence="9">The sequence shown here is derived from an EMBL/GenBank/DDBJ whole genome shotgun (WGS) entry which is preliminary data.</text>
</comment>
<dbReference type="PROSITE" id="PS50928">
    <property type="entry name" value="ABC_TM1"/>
    <property type="match status" value="1"/>
</dbReference>
<keyword evidence="2 7" id="KW-0813">Transport</keyword>
<evidence type="ECO:0000256" key="3">
    <source>
        <dbReference type="ARBA" id="ARBA00022475"/>
    </source>
</evidence>
<evidence type="ECO:0000256" key="7">
    <source>
        <dbReference type="RuleBase" id="RU363032"/>
    </source>
</evidence>
<feature type="transmembrane region" description="Helical" evidence="7">
    <location>
        <begin position="263"/>
        <end position="281"/>
    </location>
</feature>
<dbReference type="PANTHER" id="PTHR43744:SF9">
    <property type="entry name" value="POLYGALACTURONAN_RHAMNOGALACTURONAN TRANSPORT SYSTEM PERMEASE PROTEIN YTCP"/>
    <property type="match status" value="1"/>
</dbReference>
<dbReference type="OrthoDB" id="9810086at2"/>
<dbReference type="CDD" id="cd06261">
    <property type="entry name" value="TM_PBP2"/>
    <property type="match status" value="1"/>
</dbReference>
<comment type="subcellular location">
    <subcellularLocation>
        <location evidence="1 7">Cell membrane</location>
        <topology evidence="1 7">Multi-pass membrane protein</topology>
    </subcellularLocation>
</comment>
<dbReference type="Proteomes" id="UP000037688">
    <property type="component" value="Unassembled WGS sequence"/>
</dbReference>
<keyword evidence="4 7" id="KW-0812">Transmembrane</keyword>
<dbReference type="Pfam" id="PF00528">
    <property type="entry name" value="BPD_transp_1"/>
    <property type="match status" value="1"/>
</dbReference>
<evidence type="ECO:0000256" key="2">
    <source>
        <dbReference type="ARBA" id="ARBA00022448"/>
    </source>
</evidence>
<dbReference type="SUPFAM" id="SSF161098">
    <property type="entry name" value="MetI-like"/>
    <property type="match status" value="1"/>
</dbReference>
<dbReference type="AlphaFoldDB" id="A0A0M9BMF8"/>
<dbReference type="InterPro" id="IPR035906">
    <property type="entry name" value="MetI-like_sf"/>
</dbReference>
<feature type="transmembrane region" description="Helical" evidence="7">
    <location>
        <begin position="111"/>
        <end position="130"/>
    </location>
</feature>
<gene>
    <name evidence="9" type="ORF">AMS66_19655</name>
</gene>
<keyword evidence="5 7" id="KW-1133">Transmembrane helix</keyword>
<feature type="transmembrane region" description="Helical" evidence="7">
    <location>
        <begin position="142"/>
        <end position="163"/>
    </location>
</feature>
<dbReference type="EMBL" id="LITU01000068">
    <property type="protein sequence ID" value="KOY14969.1"/>
    <property type="molecule type" value="Genomic_DNA"/>
</dbReference>
<keyword evidence="6 7" id="KW-0472">Membrane</keyword>
<evidence type="ECO:0000256" key="4">
    <source>
        <dbReference type="ARBA" id="ARBA00022692"/>
    </source>
</evidence>